<dbReference type="Gene3D" id="1.10.357.10">
    <property type="entry name" value="Tetracycline Repressor, domain 2"/>
    <property type="match status" value="1"/>
</dbReference>
<feature type="domain" description="HTH tetR-type" evidence="5">
    <location>
        <begin position="9"/>
        <end position="69"/>
    </location>
</feature>
<dbReference type="InterPro" id="IPR009057">
    <property type="entry name" value="Homeodomain-like_sf"/>
</dbReference>
<reference evidence="7" key="1">
    <citation type="submission" date="2018-09" db="EMBL/GenBank/DDBJ databases">
        <title>Paracoccus onubensis nov. sp. a moderate halophilic bacterium isolated from Gruta de las Maravillas (Aracena, Spain).</title>
        <authorList>
            <person name="Jurado V."/>
            <person name="Gutierrez-Patricio S."/>
            <person name="Gonzalez-Pimentel J.L."/>
            <person name="Miller A.Z."/>
            <person name="Laiz L."/>
            <person name="Saiz-Jimenez C."/>
        </authorList>
    </citation>
    <scope>NUCLEOTIDE SEQUENCE [LARGE SCALE GENOMIC DNA]</scope>
    <source>
        <strain evidence="7">DSM 26381</strain>
    </source>
</reference>
<dbReference type="PANTHER" id="PTHR30055">
    <property type="entry name" value="HTH-TYPE TRANSCRIPTIONAL REGULATOR RUTR"/>
    <property type="match status" value="1"/>
</dbReference>
<evidence type="ECO:0000313" key="6">
    <source>
        <dbReference type="EMBL" id="RJL16301.1"/>
    </source>
</evidence>
<dbReference type="GO" id="GO:0000976">
    <property type="term" value="F:transcription cis-regulatory region binding"/>
    <property type="evidence" value="ECO:0007669"/>
    <property type="project" value="TreeGrafter"/>
</dbReference>
<dbReference type="PROSITE" id="PS50977">
    <property type="entry name" value="HTH_TETR_2"/>
    <property type="match status" value="1"/>
</dbReference>
<dbReference type="Pfam" id="PF00440">
    <property type="entry name" value="TetR_N"/>
    <property type="match status" value="1"/>
</dbReference>
<sequence>MSSQDSRRVRTLKRIQATAIRLAIAEGLNNITTETIAREAGISTRTFFNYYPYKEAAIMGPPPDYPAEAAERFVAGRGRLIDDLHMLIAAHLGRFVEERDLVADMLRLSETDQKLLALRQNAVLARRAQLSEMLRRRMPTIKPAMAEILAAAIVAATNTATVDWAMGAREDFLEAARENLDMILPAATMLTAKAE</sequence>
<evidence type="ECO:0000256" key="3">
    <source>
        <dbReference type="ARBA" id="ARBA00023163"/>
    </source>
</evidence>
<accession>A0A419A6S0</accession>
<dbReference type="InterPro" id="IPR050109">
    <property type="entry name" value="HTH-type_TetR-like_transc_reg"/>
</dbReference>
<dbReference type="SUPFAM" id="SSF46689">
    <property type="entry name" value="Homeodomain-like"/>
    <property type="match status" value="1"/>
</dbReference>
<evidence type="ECO:0000256" key="1">
    <source>
        <dbReference type="ARBA" id="ARBA00023015"/>
    </source>
</evidence>
<dbReference type="OrthoDB" id="9811084at2"/>
<evidence type="ECO:0000259" key="5">
    <source>
        <dbReference type="PROSITE" id="PS50977"/>
    </source>
</evidence>
<organism evidence="6 7">
    <name type="scientific">Paracoccus siganidrum</name>
    <dbReference type="NCBI Taxonomy" id="1276757"/>
    <lineage>
        <taxon>Bacteria</taxon>
        <taxon>Pseudomonadati</taxon>
        <taxon>Pseudomonadota</taxon>
        <taxon>Alphaproteobacteria</taxon>
        <taxon>Rhodobacterales</taxon>
        <taxon>Paracoccaceae</taxon>
        <taxon>Paracoccus</taxon>
    </lineage>
</organism>
<dbReference type="EMBL" id="QZEW01000037">
    <property type="protein sequence ID" value="RJL16301.1"/>
    <property type="molecule type" value="Genomic_DNA"/>
</dbReference>
<keyword evidence="1" id="KW-0805">Transcription regulation</keyword>
<dbReference type="AlphaFoldDB" id="A0A419A6S0"/>
<name>A0A419A6S0_9RHOB</name>
<dbReference type="InterPro" id="IPR001647">
    <property type="entry name" value="HTH_TetR"/>
</dbReference>
<dbReference type="Proteomes" id="UP000283587">
    <property type="component" value="Unassembled WGS sequence"/>
</dbReference>
<dbReference type="RefSeq" id="WP_119898079.1">
    <property type="nucleotide sequence ID" value="NZ_QNRC01000002.1"/>
</dbReference>
<protein>
    <submittedName>
        <fullName evidence="6">TetR/AcrR family transcriptional regulator</fullName>
    </submittedName>
</protein>
<keyword evidence="7" id="KW-1185">Reference proteome</keyword>
<evidence type="ECO:0000256" key="4">
    <source>
        <dbReference type="PROSITE-ProRule" id="PRU00335"/>
    </source>
</evidence>
<dbReference type="GO" id="GO:0003700">
    <property type="term" value="F:DNA-binding transcription factor activity"/>
    <property type="evidence" value="ECO:0007669"/>
    <property type="project" value="TreeGrafter"/>
</dbReference>
<comment type="caution">
    <text evidence="6">The sequence shown here is derived from an EMBL/GenBank/DDBJ whole genome shotgun (WGS) entry which is preliminary data.</text>
</comment>
<keyword evidence="2 4" id="KW-0238">DNA-binding</keyword>
<evidence type="ECO:0000313" key="7">
    <source>
        <dbReference type="Proteomes" id="UP000283587"/>
    </source>
</evidence>
<keyword evidence="3" id="KW-0804">Transcription</keyword>
<proteinExistence type="predicted"/>
<gene>
    <name evidence="6" type="ORF">D3P05_10290</name>
</gene>
<feature type="DNA-binding region" description="H-T-H motif" evidence="4">
    <location>
        <begin position="32"/>
        <end position="51"/>
    </location>
</feature>
<evidence type="ECO:0000256" key="2">
    <source>
        <dbReference type="ARBA" id="ARBA00023125"/>
    </source>
</evidence>
<dbReference type="PANTHER" id="PTHR30055:SF234">
    <property type="entry name" value="HTH-TYPE TRANSCRIPTIONAL REGULATOR BETI"/>
    <property type="match status" value="1"/>
</dbReference>